<accession>A0A2R6NMD7</accession>
<feature type="region of interest" description="Disordered" evidence="1">
    <location>
        <begin position="188"/>
        <end position="218"/>
    </location>
</feature>
<name>A0A2R6NMD7_9APHY</name>
<organism evidence="2 3">
    <name type="scientific">Hermanssonia centrifuga</name>
    <dbReference type="NCBI Taxonomy" id="98765"/>
    <lineage>
        <taxon>Eukaryota</taxon>
        <taxon>Fungi</taxon>
        <taxon>Dikarya</taxon>
        <taxon>Basidiomycota</taxon>
        <taxon>Agaricomycotina</taxon>
        <taxon>Agaricomycetes</taxon>
        <taxon>Polyporales</taxon>
        <taxon>Meruliaceae</taxon>
        <taxon>Hermanssonia</taxon>
    </lineage>
</organism>
<dbReference type="EMBL" id="MLYV02001069">
    <property type="protein sequence ID" value="PSR73554.1"/>
    <property type="molecule type" value="Genomic_DNA"/>
</dbReference>
<keyword evidence="3" id="KW-1185">Reference proteome</keyword>
<protein>
    <submittedName>
        <fullName evidence="2">Uncharacterized protein</fullName>
    </submittedName>
</protein>
<gene>
    <name evidence="2" type="ORF">PHLCEN_2v10473</name>
</gene>
<dbReference type="AlphaFoldDB" id="A0A2R6NMD7"/>
<evidence type="ECO:0000313" key="2">
    <source>
        <dbReference type="EMBL" id="PSR73554.1"/>
    </source>
</evidence>
<dbReference type="Proteomes" id="UP000186601">
    <property type="component" value="Unassembled WGS sequence"/>
</dbReference>
<comment type="caution">
    <text evidence="2">The sequence shown here is derived from an EMBL/GenBank/DDBJ whole genome shotgun (WGS) entry which is preliminary data.</text>
</comment>
<sequence length="218" mass="24617">MPPIAVSVPEVQQAPSSVLESTYGSNPPLQVVEPTASQVVGLLLLAVGTLKGLQSLYLRLSPENQLQLTGYILAQTEVLLDNLRKEGYDTVNLPPTSASDGVRVTFEKLHSNYERCKADHDLLAEEILHKGWASRLCKLLKLLKDLHGLTRLCVESHKDTLTTTNQLRKEKNEIRMREELEARLQQEKRDRWYAEGNNDPGEFFQHPLPPQQSLEDLD</sequence>
<proteinExistence type="predicted"/>
<evidence type="ECO:0000256" key="1">
    <source>
        <dbReference type="SAM" id="MobiDB-lite"/>
    </source>
</evidence>
<reference evidence="2 3" key="1">
    <citation type="submission" date="2018-02" db="EMBL/GenBank/DDBJ databases">
        <title>Genome sequence of the basidiomycete white-rot fungus Phlebia centrifuga.</title>
        <authorList>
            <person name="Granchi Z."/>
            <person name="Peng M."/>
            <person name="de Vries R.P."/>
            <person name="Hilden K."/>
            <person name="Makela M.R."/>
            <person name="Grigoriev I."/>
            <person name="Riley R."/>
        </authorList>
    </citation>
    <scope>NUCLEOTIDE SEQUENCE [LARGE SCALE GENOMIC DNA]</scope>
    <source>
        <strain evidence="2 3">FBCC195</strain>
    </source>
</reference>
<evidence type="ECO:0000313" key="3">
    <source>
        <dbReference type="Proteomes" id="UP000186601"/>
    </source>
</evidence>